<evidence type="ECO:0000256" key="1">
    <source>
        <dbReference type="SAM" id="MobiDB-lite"/>
    </source>
</evidence>
<sequence>MIRKFSVPPESSMKKNSSDNSLNKHRRGSLPKVPQPPLPPDNFVAPHCEADMDSAYSETMSLQSMPNSDSRLSVTTAISRHSSSSSSSGGSRGVPNQHLNQIQAEEAARVKADKLRMAIQKIKDANIRKLFLRIFTADGCSKSLFLDESMTVRDVVDVLVTKNHCRPTPSWALVEQIPELHMERLLEDHERLVSVCLDWPNDKDNSNRILFVRRPDKYDLFANPHDYLMTNDVCSVRQLEAADRELLVTECFADNVIRVPQLEHCLWLKIEGKKSWKKHVCLLRPDGIYLVKGRCKSGHIELMPYASLANVEVYTAIDWKKRLKSPTEFGFALKPSHVHSKNLSKYVRYLCAESKKVAMHWLMAIRLAKVGHQLHENFESAKASVAACSRTNSFCNGCLSPQSGLAPPVGHRRVPSGDSGICEERKLRREEYFPEIPSAESLEALNQICRTTSSLSISSDVTLPPPPKSNPSSPVVSRPTHRRNASAGEILDTIDLPPPPTELLMNEPEIENPYASPKRSCQHPPVVPIRNRSTQLSFRHKMETNF</sequence>
<organism evidence="4 5">
    <name type="scientific">Dimorphilus gyrociliatus</name>
    <dbReference type="NCBI Taxonomy" id="2664684"/>
    <lineage>
        <taxon>Eukaryota</taxon>
        <taxon>Metazoa</taxon>
        <taxon>Spiralia</taxon>
        <taxon>Lophotrochozoa</taxon>
        <taxon>Annelida</taxon>
        <taxon>Polychaeta</taxon>
        <taxon>Polychaeta incertae sedis</taxon>
        <taxon>Dinophilidae</taxon>
        <taxon>Dimorphilus</taxon>
    </lineage>
</organism>
<evidence type="ECO:0000259" key="2">
    <source>
        <dbReference type="PROSITE" id="PS50003"/>
    </source>
</evidence>
<keyword evidence="5" id="KW-1185">Reference proteome</keyword>
<dbReference type="Gene3D" id="3.10.20.90">
    <property type="entry name" value="Phosphatidylinositol 3-kinase Catalytic Subunit, Chain A, domain 1"/>
    <property type="match status" value="1"/>
</dbReference>
<dbReference type="InterPro" id="IPR001849">
    <property type="entry name" value="PH_domain"/>
</dbReference>
<dbReference type="Pfam" id="PF21989">
    <property type="entry name" value="RA_2"/>
    <property type="match status" value="1"/>
</dbReference>
<dbReference type="OrthoDB" id="6235964at2759"/>
<protein>
    <submittedName>
        <fullName evidence="4">Uncharacterized protein</fullName>
    </submittedName>
</protein>
<proteinExistence type="predicted"/>
<dbReference type="GO" id="GO:0007165">
    <property type="term" value="P:signal transduction"/>
    <property type="evidence" value="ECO:0007669"/>
    <property type="project" value="InterPro"/>
</dbReference>
<feature type="region of interest" description="Disordered" evidence="1">
    <location>
        <begin position="456"/>
        <end position="499"/>
    </location>
</feature>
<feature type="compositionally biased region" description="Polar residues" evidence="1">
    <location>
        <begin position="56"/>
        <end position="78"/>
    </location>
</feature>
<dbReference type="Gene3D" id="2.30.29.30">
    <property type="entry name" value="Pleckstrin-homology domain (PH domain)/Phosphotyrosine-binding domain (PTB)"/>
    <property type="match status" value="1"/>
</dbReference>
<evidence type="ECO:0000313" key="4">
    <source>
        <dbReference type="EMBL" id="CAD5117467.1"/>
    </source>
</evidence>
<dbReference type="InterPro" id="IPR039665">
    <property type="entry name" value="PH_APBB1IP"/>
</dbReference>
<dbReference type="SMART" id="SM00314">
    <property type="entry name" value="RA"/>
    <property type="match status" value="1"/>
</dbReference>
<dbReference type="Pfam" id="PF00169">
    <property type="entry name" value="PH"/>
    <property type="match status" value="1"/>
</dbReference>
<gene>
    <name evidence="4" type="ORF">DGYR_LOCUS5991</name>
</gene>
<accession>A0A7I8VMH3</accession>
<dbReference type="AlphaFoldDB" id="A0A7I8VMH3"/>
<dbReference type="SUPFAM" id="SSF54236">
    <property type="entry name" value="Ubiquitin-like"/>
    <property type="match status" value="1"/>
</dbReference>
<feature type="domain" description="PH" evidence="2">
    <location>
        <begin position="261"/>
        <end position="370"/>
    </location>
</feature>
<dbReference type="CDD" id="cd01259">
    <property type="entry name" value="PH_APBB1IP"/>
    <property type="match status" value="1"/>
</dbReference>
<feature type="domain" description="Ras-associating" evidence="3">
    <location>
        <begin position="128"/>
        <end position="216"/>
    </location>
</feature>
<evidence type="ECO:0000259" key="3">
    <source>
        <dbReference type="PROSITE" id="PS50200"/>
    </source>
</evidence>
<dbReference type="SUPFAM" id="SSF50729">
    <property type="entry name" value="PH domain-like"/>
    <property type="match status" value="1"/>
</dbReference>
<feature type="compositionally biased region" description="Low complexity" evidence="1">
    <location>
        <begin position="79"/>
        <end position="89"/>
    </location>
</feature>
<dbReference type="InterPro" id="IPR000159">
    <property type="entry name" value="RA_dom"/>
</dbReference>
<feature type="region of interest" description="Disordered" evidence="1">
    <location>
        <begin position="1"/>
        <end position="96"/>
    </location>
</feature>
<dbReference type="EMBL" id="CAJFCJ010000007">
    <property type="protein sequence ID" value="CAD5117467.1"/>
    <property type="molecule type" value="Genomic_DNA"/>
</dbReference>
<dbReference type="SMART" id="SM00233">
    <property type="entry name" value="PH"/>
    <property type="match status" value="1"/>
</dbReference>
<reference evidence="4 5" key="1">
    <citation type="submission" date="2020-08" db="EMBL/GenBank/DDBJ databases">
        <authorList>
            <person name="Hejnol A."/>
        </authorList>
    </citation>
    <scope>NUCLEOTIDE SEQUENCE [LARGE SCALE GENOMIC DNA]</scope>
</reference>
<dbReference type="InterPro" id="IPR029071">
    <property type="entry name" value="Ubiquitin-like_domsf"/>
</dbReference>
<dbReference type="Proteomes" id="UP000549394">
    <property type="component" value="Unassembled WGS sequence"/>
</dbReference>
<dbReference type="PANTHER" id="PTHR11243:SF23">
    <property type="entry name" value="LD06925P"/>
    <property type="match status" value="1"/>
</dbReference>
<name>A0A7I8VMH3_9ANNE</name>
<dbReference type="PROSITE" id="PS50003">
    <property type="entry name" value="PH_DOMAIN"/>
    <property type="match status" value="1"/>
</dbReference>
<dbReference type="PROSITE" id="PS50200">
    <property type="entry name" value="RA"/>
    <property type="match status" value="1"/>
</dbReference>
<dbReference type="InterPro" id="IPR011993">
    <property type="entry name" value="PH-like_dom_sf"/>
</dbReference>
<dbReference type="PANTHER" id="PTHR11243">
    <property type="entry name" value="GROWTH FACTOR RECEPTOR-BOUND PROTEIN"/>
    <property type="match status" value="1"/>
</dbReference>
<evidence type="ECO:0000313" key="5">
    <source>
        <dbReference type="Proteomes" id="UP000549394"/>
    </source>
</evidence>
<dbReference type="InterPro" id="IPR039664">
    <property type="entry name" value="GRB/APBB1IP"/>
</dbReference>
<comment type="caution">
    <text evidence="4">The sequence shown here is derived from an EMBL/GenBank/DDBJ whole genome shotgun (WGS) entry which is preliminary data.</text>
</comment>